<evidence type="ECO:0000256" key="1">
    <source>
        <dbReference type="SAM" id="Phobius"/>
    </source>
</evidence>
<keyword evidence="1" id="KW-0472">Membrane</keyword>
<dbReference type="Proteomes" id="UP001497516">
    <property type="component" value="Chromosome 6"/>
</dbReference>
<gene>
    <name evidence="2" type="ORF">LTRI10_LOCUS37147</name>
</gene>
<sequence>MPTRKCLMVTRPHTKETKTLSLDRAGWARARVQMDELAPIQALSQRGGVRRSPQHDEAPQERLTKMWHNMTRGQAYRRELRFRTCVSSERYTHHRLDMVTNRVQRVVNLSLGIIVPSNQSKSMCINRVLKERKVYGRKTLITLFFFQTFIFHIVKQARNKK</sequence>
<keyword evidence="3" id="KW-1185">Reference proteome</keyword>
<organism evidence="2 3">
    <name type="scientific">Linum trigynum</name>
    <dbReference type="NCBI Taxonomy" id="586398"/>
    <lineage>
        <taxon>Eukaryota</taxon>
        <taxon>Viridiplantae</taxon>
        <taxon>Streptophyta</taxon>
        <taxon>Embryophyta</taxon>
        <taxon>Tracheophyta</taxon>
        <taxon>Spermatophyta</taxon>
        <taxon>Magnoliopsida</taxon>
        <taxon>eudicotyledons</taxon>
        <taxon>Gunneridae</taxon>
        <taxon>Pentapetalae</taxon>
        <taxon>rosids</taxon>
        <taxon>fabids</taxon>
        <taxon>Malpighiales</taxon>
        <taxon>Linaceae</taxon>
        <taxon>Linum</taxon>
    </lineage>
</organism>
<reference evidence="2 3" key="1">
    <citation type="submission" date="2024-04" db="EMBL/GenBank/DDBJ databases">
        <authorList>
            <person name="Fracassetti M."/>
        </authorList>
    </citation>
    <scope>NUCLEOTIDE SEQUENCE [LARGE SCALE GENOMIC DNA]</scope>
</reference>
<evidence type="ECO:0000313" key="3">
    <source>
        <dbReference type="Proteomes" id="UP001497516"/>
    </source>
</evidence>
<accession>A0AAV2FH54</accession>
<keyword evidence="1" id="KW-0812">Transmembrane</keyword>
<name>A0AAV2FH54_9ROSI</name>
<evidence type="ECO:0000313" key="2">
    <source>
        <dbReference type="EMBL" id="CAL1396800.1"/>
    </source>
</evidence>
<proteinExistence type="predicted"/>
<dbReference type="AlphaFoldDB" id="A0AAV2FH54"/>
<keyword evidence="1" id="KW-1133">Transmembrane helix</keyword>
<dbReference type="EMBL" id="OZ034819">
    <property type="protein sequence ID" value="CAL1396800.1"/>
    <property type="molecule type" value="Genomic_DNA"/>
</dbReference>
<protein>
    <submittedName>
        <fullName evidence="2">Uncharacterized protein</fullName>
    </submittedName>
</protein>
<feature type="transmembrane region" description="Helical" evidence="1">
    <location>
        <begin position="135"/>
        <end position="154"/>
    </location>
</feature>